<gene>
    <name evidence="1" type="ORF">R3P38DRAFT_3220591</name>
</gene>
<dbReference type="Proteomes" id="UP001362999">
    <property type="component" value="Unassembled WGS sequence"/>
</dbReference>
<reference evidence="1 2" key="1">
    <citation type="journal article" date="2024" name="J Genomics">
        <title>Draft genome sequencing and assembly of Favolaschia claudopus CIRM-BRFM 2984 isolated from oak limbs.</title>
        <authorList>
            <person name="Navarro D."/>
            <person name="Drula E."/>
            <person name="Chaduli D."/>
            <person name="Cazenave R."/>
            <person name="Ahrendt S."/>
            <person name="Wang J."/>
            <person name="Lipzen A."/>
            <person name="Daum C."/>
            <person name="Barry K."/>
            <person name="Grigoriev I.V."/>
            <person name="Favel A."/>
            <person name="Rosso M.N."/>
            <person name="Martin F."/>
        </authorList>
    </citation>
    <scope>NUCLEOTIDE SEQUENCE [LARGE SCALE GENOMIC DNA]</scope>
    <source>
        <strain evidence="1 2">CIRM-BRFM 2984</strain>
    </source>
</reference>
<accession>A0AAW0A1G3</accession>
<keyword evidence="2" id="KW-1185">Reference proteome</keyword>
<evidence type="ECO:0000313" key="2">
    <source>
        <dbReference type="Proteomes" id="UP001362999"/>
    </source>
</evidence>
<name>A0AAW0A1G3_9AGAR</name>
<evidence type="ECO:0000313" key="1">
    <source>
        <dbReference type="EMBL" id="KAK6997378.1"/>
    </source>
</evidence>
<dbReference type="AlphaFoldDB" id="A0AAW0A1G3"/>
<dbReference type="EMBL" id="JAWWNJ010000092">
    <property type="protein sequence ID" value="KAK6997378.1"/>
    <property type="molecule type" value="Genomic_DNA"/>
</dbReference>
<comment type="caution">
    <text evidence="1">The sequence shown here is derived from an EMBL/GenBank/DDBJ whole genome shotgun (WGS) entry which is preliminary data.</text>
</comment>
<proteinExistence type="predicted"/>
<organism evidence="1 2">
    <name type="scientific">Favolaschia claudopus</name>
    <dbReference type="NCBI Taxonomy" id="2862362"/>
    <lineage>
        <taxon>Eukaryota</taxon>
        <taxon>Fungi</taxon>
        <taxon>Dikarya</taxon>
        <taxon>Basidiomycota</taxon>
        <taxon>Agaricomycotina</taxon>
        <taxon>Agaricomycetes</taxon>
        <taxon>Agaricomycetidae</taxon>
        <taxon>Agaricales</taxon>
        <taxon>Marasmiineae</taxon>
        <taxon>Mycenaceae</taxon>
        <taxon>Favolaschia</taxon>
    </lineage>
</organism>
<protein>
    <submittedName>
        <fullName evidence="1">Uncharacterized protein</fullName>
    </submittedName>
</protein>
<sequence>MSPLTLLPRCPTTSQLVTPNAAVITFNTVVSTAVASTAVVDVAFNPIVATSWSAGSVVSISDGGGGPPAVLTTAMEKTCGYRANEAYIASMGNGDAGGGNRWMEEVESDDEWFSLRYKVNGGDGDGDDNDDGRRPTAQDHLVHHFKHIVGAFEDEKSEVDEIGGFGRRRKVRRRRPSTAAQNVAALSRRGGNEAEAHLKGWWVIARP</sequence>